<name>A0A395V360_9FIRM</name>
<dbReference type="GO" id="GO:0008176">
    <property type="term" value="F:tRNA (guanine(46)-N7)-methyltransferase activity"/>
    <property type="evidence" value="ECO:0007669"/>
    <property type="project" value="UniProtKB-UniRule"/>
</dbReference>
<dbReference type="FunFam" id="3.40.50.150:FF:000035">
    <property type="entry name" value="tRNA (guanine-N(7)-)-methyltransferase"/>
    <property type="match status" value="1"/>
</dbReference>
<dbReference type="UniPathway" id="UPA00989"/>
<keyword evidence="4 9" id="KW-0808">Transferase</keyword>
<feature type="binding site" evidence="9">
    <location>
        <position position="68"/>
    </location>
    <ligand>
        <name>S-adenosyl-L-methionine</name>
        <dbReference type="ChEBI" id="CHEBI:59789"/>
    </ligand>
</feature>
<evidence type="ECO:0000256" key="4">
    <source>
        <dbReference type="ARBA" id="ARBA00022679"/>
    </source>
</evidence>
<dbReference type="InterPro" id="IPR003358">
    <property type="entry name" value="tRNA_(Gua-N-7)_MeTrfase_Trmb"/>
</dbReference>
<evidence type="ECO:0000256" key="1">
    <source>
        <dbReference type="ARBA" id="ARBA00000142"/>
    </source>
</evidence>
<dbReference type="Gene3D" id="3.40.50.150">
    <property type="entry name" value="Vaccinia Virus protein VP39"/>
    <property type="match status" value="1"/>
</dbReference>
<gene>
    <name evidence="9" type="primary">trmB</name>
    <name evidence="10" type="ORF">DWX93_15505</name>
</gene>
<comment type="pathway">
    <text evidence="7 9">tRNA modification; N(7)-methylguanine-tRNA biosynthesis.</text>
</comment>
<dbReference type="NCBIfam" id="NF001080">
    <property type="entry name" value="PRK00121.2-2"/>
    <property type="match status" value="1"/>
</dbReference>
<comment type="function">
    <text evidence="2 9">Catalyzes the formation of N(7)-methylguanine at position 46 (m7G46) in tRNA.</text>
</comment>
<dbReference type="PROSITE" id="PS51625">
    <property type="entry name" value="SAM_MT_TRMB"/>
    <property type="match status" value="1"/>
</dbReference>
<dbReference type="EMBL" id="QRVL01000021">
    <property type="protein sequence ID" value="RGS36616.1"/>
    <property type="molecule type" value="Genomic_DNA"/>
</dbReference>
<dbReference type="SUPFAM" id="SSF53335">
    <property type="entry name" value="S-adenosyl-L-methionine-dependent methyltransferases"/>
    <property type="match status" value="1"/>
</dbReference>
<evidence type="ECO:0000256" key="6">
    <source>
        <dbReference type="ARBA" id="ARBA00022694"/>
    </source>
</evidence>
<dbReference type="GO" id="GO:0043527">
    <property type="term" value="C:tRNA methyltransferase complex"/>
    <property type="evidence" value="ECO:0007669"/>
    <property type="project" value="TreeGrafter"/>
</dbReference>
<feature type="binding site" evidence="9">
    <location>
        <position position="95"/>
    </location>
    <ligand>
        <name>S-adenosyl-L-methionine</name>
        <dbReference type="ChEBI" id="CHEBI:59789"/>
    </ligand>
</feature>
<evidence type="ECO:0000256" key="9">
    <source>
        <dbReference type="HAMAP-Rule" id="MF_01057"/>
    </source>
</evidence>
<keyword evidence="6 9" id="KW-0819">tRNA processing</keyword>
<feature type="binding site" evidence="9">
    <location>
        <position position="153"/>
    </location>
    <ligand>
        <name>substrate</name>
    </ligand>
</feature>
<dbReference type="HAMAP" id="MF_01057">
    <property type="entry name" value="tRNA_methyltr_TrmB"/>
    <property type="match status" value="1"/>
</dbReference>
<comment type="similarity">
    <text evidence="8 9">Belongs to the class I-like SAM-binding methyltransferase superfamily. TrmB family.</text>
</comment>
<dbReference type="RefSeq" id="WP_118098449.1">
    <property type="nucleotide sequence ID" value="NZ_QRVL01000021.1"/>
</dbReference>
<feature type="binding site" evidence="9">
    <location>
        <position position="121"/>
    </location>
    <ligand>
        <name>substrate</name>
    </ligand>
</feature>
<feature type="binding site" evidence="9">
    <location>
        <position position="43"/>
    </location>
    <ligand>
        <name>S-adenosyl-L-methionine</name>
        <dbReference type="ChEBI" id="CHEBI:59789"/>
    </ligand>
</feature>
<comment type="caution">
    <text evidence="9">Lacks conserved residue(s) required for the propagation of feature annotation.</text>
</comment>
<reference evidence="10 11" key="1">
    <citation type="submission" date="2018-08" db="EMBL/GenBank/DDBJ databases">
        <title>A genome reference for cultivated species of the human gut microbiota.</title>
        <authorList>
            <person name="Zou Y."/>
            <person name="Xue W."/>
            <person name="Luo G."/>
        </authorList>
    </citation>
    <scope>NUCLEOTIDE SEQUENCE [LARGE SCALE GENOMIC DNA]</scope>
    <source>
        <strain evidence="10 11">AF22-12AC</strain>
    </source>
</reference>
<evidence type="ECO:0000256" key="5">
    <source>
        <dbReference type="ARBA" id="ARBA00022691"/>
    </source>
</evidence>
<dbReference type="InterPro" id="IPR055361">
    <property type="entry name" value="tRNA_methyltr_TrmB_bact"/>
</dbReference>
<dbReference type="Pfam" id="PF02390">
    <property type="entry name" value="Methyltransf_4"/>
    <property type="match status" value="1"/>
</dbReference>
<feature type="binding site" evidence="9">
    <location>
        <begin position="192"/>
        <end position="195"/>
    </location>
    <ligand>
        <name>substrate</name>
    </ligand>
</feature>
<dbReference type="Proteomes" id="UP000266172">
    <property type="component" value="Unassembled WGS sequence"/>
</dbReference>
<evidence type="ECO:0000256" key="3">
    <source>
        <dbReference type="ARBA" id="ARBA00022603"/>
    </source>
</evidence>
<keyword evidence="3 9" id="KW-0489">Methyltransferase</keyword>
<dbReference type="EC" id="2.1.1.33" evidence="9"/>
<keyword evidence="5 9" id="KW-0949">S-adenosyl-L-methionine</keyword>
<accession>A0A395V360</accession>
<evidence type="ECO:0000313" key="10">
    <source>
        <dbReference type="EMBL" id="RGS36616.1"/>
    </source>
</evidence>
<protein>
    <recommendedName>
        <fullName evidence="9">tRNA (guanine-N(7)-)-methyltransferase</fullName>
        <ecNumber evidence="9">2.1.1.33</ecNumber>
    </recommendedName>
    <alternativeName>
        <fullName evidence="9">tRNA (guanine(46)-N(7))-methyltransferase</fullName>
    </alternativeName>
    <alternativeName>
        <fullName evidence="9">tRNA(m7G46)-methyltransferase</fullName>
    </alternativeName>
</protein>
<organism evidence="10 11">
    <name type="scientific">Roseburia hominis</name>
    <dbReference type="NCBI Taxonomy" id="301301"/>
    <lineage>
        <taxon>Bacteria</taxon>
        <taxon>Bacillati</taxon>
        <taxon>Bacillota</taxon>
        <taxon>Clostridia</taxon>
        <taxon>Lachnospirales</taxon>
        <taxon>Lachnospiraceae</taxon>
        <taxon>Roseburia</taxon>
    </lineage>
</organism>
<dbReference type="NCBIfam" id="TIGR00091">
    <property type="entry name" value="tRNA (guanosine(46)-N7)-methyltransferase TrmB"/>
    <property type="match status" value="1"/>
</dbReference>
<dbReference type="PANTHER" id="PTHR23417">
    <property type="entry name" value="3-DEOXY-D-MANNO-OCTULOSONIC-ACID TRANSFERASE/TRNA GUANINE-N 7 - -METHYLTRANSFERASE"/>
    <property type="match status" value="1"/>
</dbReference>
<dbReference type="InterPro" id="IPR029063">
    <property type="entry name" value="SAM-dependent_MTases_sf"/>
</dbReference>
<evidence type="ECO:0000256" key="8">
    <source>
        <dbReference type="ARBA" id="ARBA00060767"/>
    </source>
</evidence>
<comment type="catalytic activity">
    <reaction evidence="1 9">
        <text>guanosine(46) in tRNA + S-adenosyl-L-methionine = N(7)-methylguanosine(46) in tRNA + S-adenosyl-L-homocysteine</text>
        <dbReference type="Rhea" id="RHEA:42708"/>
        <dbReference type="Rhea" id="RHEA-COMP:10188"/>
        <dbReference type="Rhea" id="RHEA-COMP:10189"/>
        <dbReference type="ChEBI" id="CHEBI:57856"/>
        <dbReference type="ChEBI" id="CHEBI:59789"/>
        <dbReference type="ChEBI" id="CHEBI:74269"/>
        <dbReference type="ChEBI" id="CHEBI:74480"/>
        <dbReference type="EC" id="2.1.1.33"/>
    </reaction>
</comment>
<comment type="caution">
    <text evidence="10">The sequence shown here is derived from an EMBL/GenBank/DDBJ whole genome shotgun (WGS) entry which is preliminary data.</text>
</comment>
<proteinExistence type="inferred from homology"/>
<evidence type="ECO:0000313" key="11">
    <source>
        <dbReference type="Proteomes" id="UP000266172"/>
    </source>
</evidence>
<sequence>MRLRNIPGADAAITESVYCIKSPETHKGHWQEVFPSQQPLHIEIGMGKGRFMMDLAAAHPDINYLGIERYSSVLLRALQKMEENPLPNLFFICMDAADVAEVFDHGEVDRIYLNFSDPWPKDRHAKRRLTSRQFFARYDEVLAPEGHLEFKTDNQDLFTFSLEEIPEAGWHLDASTRDLHHDPVLNEGNIMTEYEEKFSSLGNPICKLIASR</sequence>
<evidence type="ECO:0000256" key="7">
    <source>
        <dbReference type="ARBA" id="ARBA00060552"/>
    </source>
</evidence>
<dbReference type="AlphaFoldDB" id="A0A395V360"/>
<dbReference type="PANTHER" id="PTHR23417:SF14">
    <property type="entry name" value="PENTACOTRIPEPTIDE-REPEAT REGION OF PRORP DOMAIN-CONTAINING PROTEIN"/>
    <property type="match status" value="1"/>
</dbReference>
<evidence type="ECO:0000256" key="2">
    <source>
        <dbReference type="ARBA" id="ARBA00003015"/>
    </source>
</evidence>
<feature type="binding site" evidence="9">
    <location>
        <position position="117"/>
    </location>
    <ligand>
        <name>S-adenosyl-L-methionine</name>
        <dbReference type="ChEBI" id="CHEBI:59789"/>
    </ligand>
</feature>